<dbReference type="GO" id="GO:0071897">
    <property type="term" value="P:DNA biosynthetic process"/>
    <property type="evidence" value="ECO:0007669"/>
    <property type="project" value="UniProtKB-ARBA"/>
</dbReference>
<keyword evidence="3" id="KW-1185">Reference proteome</keyword>
<sequence length="742" mass="84429">MNNSFNAHGSLLDLVFTSNKFLIVNKSLEPTVPTDSYHPALCISLSNSSSSIPCDRSQSFFNFNKADYLKISSFLGSFDWYSTFHPLDIDSAFNTFYDALHQSILDFVPKCTFRKSTYPPWYSHELTQIVALKKTAHVRFKSSLSSHDYKEFSFLRAKFKYLSKKCFLDYAKQADYSLKSNPKKSWQFMNNSRSNHKDIPKVVSLNGTSSCNEHESAEMFSSYFSSVYSSKVIPCDFESPDIYSFDLPNNVSLTLDDVYQKLSELHCNKSVGPDGLPGVFLYKLKSIISYPLWILLRRSLDEGIFPHILKLGSITPILKSGCPTDVSNYRPISILLHIAKMFESLVQKDILRSFNNIIMEEQHGFRPGRSTITNSLIFHNYCFNAFQHHSQVDVIYTDFNKAFDTVNHAVLVKILKDCGTGEPLLSWLKSYLDNRYQWVKLPNVKSNVFFTPSGVPQGGHLSPLLFSIFINSLSKTIKHCQVLCFADDIKLFMKINCIEDSLNLQSDLDRFVALFDKLGLSLNLGKCKAMTFTRTRSPLTFSYHINDSIISRCDGFTMDLGFKLSSNLDPGLHIEMACCKALRMLGIIMRLSKDLNLTSSLKVLYCSLVRPIIEYGAIVWNPHTADNACQVERVQRRFLRFTSFLLGIKSPPHDYSPVAIQLNLASLAERRRIMGSKFLNGLLDGSVDSPTLLSLINFKVPQRSTRSITPFHVPFCSTNYLLNEPLRRMMHNANLDPTFSFN</sequence>
<dbReference type="CDD" id="cd01650">
    <property type="entry name" value="RT_nLTR_like"/>
    <property type="match status" value="1"/>
</dbReference>
<dbReference type="SUPFAM" id="SSF56672">
    <property type="entry name" value="DNA/RNA polymerases"/>
    <property type="match status" value="1"/>
</dbReference>
<reference evidence="2 3" key="1">
    <citation type="submission" date="2023-01" db="EMBL/GenBank/DDBJ databases">
        <authorList>
            <person name="Whitehead M."/>
        </authorList>
    </citation>
    <scope>NUCLEOTIDE SEQUENCE [LARGE SCALE GENOMIC DNA]</scope>
</reference>
<protein>
    <recommendedName>
        <fullName evidence="1">Reverse transcriptase domain-containing protein</fullName>
    </recommendedName>
</protein>
<dbReference type="InterPro" id="IPR000477">
    <property type="entry name" value="RT_dom"/>
</dbReference>
<dbReference type="Pfam" id="PF00078">
    <property type="entry name" value="RVT_1"/>
    <property type="match status" value="1"/>
</dbReference>
<proteinExistence type="predicted"/>
<evidence type="ECO:0000313" key="3">
    <source>
        <dbReference type="Proteomes" id="UP001160148"/>
    </source>
</evidence>
<dbReference type="AlphaFoldDB" id="A0AAV0XT62"/>
<feature type="domain" description="Reverse transcriptase" evidence="1">
    <location>
        <begin position="298"/>
        <end position="564"/>
    </location>
</feature>
<name>A0AAV0XT62_9HEMI</name>
<evidence type="ECO:0000259" key="1">
    <source>
        <dbReference type="PROSITE" id="PS50878"/>
    </source>
</evidence>
<gene>
    <name evidence="2" type="ORF">MEUPH1_LOCUS25538</name>
</gene>
<dbReference type="InterPro" id="IPR043502">
    <property type="entry name" value="DNA/RNA_pol_sf"/>
</dbReference>
<dbReference type="PANTHER" id="PTHR33332">
    <property type="entry name" value="REVERSE TRANSCRIPTASE DOMAIN-CONTAINING PROTEIN"/>
    <property type="match status" value="1"/>
</dbReference>
<comment type="caution">
    <text evidence="2">The sequence shown here is derived from an EMBL/GenBank/DDBJ whole genome shotgun (WGS) entry which is preliminary data.</text>
</comment>
<evidence type="ECO:0000313" key="2">
    <source>
        <dbReference type="EMBL" id="CAI6371543.1"/>
    </source>
</evidence>
<dbReference type="PROSITE" id="PS50878">
    <property type="entry name" value="RT_POL"/>
    <property type="match status" value="1"/>
</dbReference>
<dbReference type="EMBL" id="CARXXK010001012">
    <property type="protein sequence ID" value="CAI6371543.1"/>
    <property type="molecule type" value="Genomic_DNA"/>
</dbReference>
<dbReference type="Proteomes" id="UP001160148">
    <property type="component" value="Unassembled WGS sequence"/>
</dbReference>
<organism evidence="2 3">
    <name type="scientific">Macrosiphum euphorbiae</name>
    <name type="common">potato aphid</name>
    <dbReference type="NCBI Taxonomy" id="13131"/>
    <lineage>
        <taxon>Eukaryota</taxon>
        <taxon>Metazoa</taxon>
        <taxon>Ecdysozoa</taxon>
        <taxon>Arthropoda</taxon>
        <taxon>Hexapoda</taxon>
        <taxon>Insecta</taxon>
        <taxon>Pterygota</taxon>
        <taxon>Neoptera</taxon>
        <taxon>Paraneoptera</taxon>
        <taxon>Hemiptera</taxon>
        <taxon>Sternorrhyncha</taxon>
        <taxon>Aphidomorpha</taxon>
        <taxon>Aphidoidea</taxon>
        <taxon>Aphididae</taxon>
        <taxon>Macrosiphini</taxon>
        <taxon>Macrosiphum</taxon>
    </lineage>
</organism>
<accession>A0AAV0XT62</accession>